<evidence type="ECO:0000256" key="1">
    <source>
        <dbReference type="SAM" id="MobiDB-lite"/>
    </source>
</evidence>
<protein>
    <submittedName>
        <fullName evidence="2">Uncharacterized protein</fullName>
    </submittedName>
</protein>
<name>A0A645JJU7_9ZZZZ</name>
<feature type="region of interest" description="Disordered" evidence="1">
    <location>
        <begin position="34"/>
        <end position="64"/>
    </location>
</feature>
<organism evidence="2">
    <name type="scientific">bioreactor metagenome</name>
    <dbReference type="NCBI Taxonomy" id="1076179"/>
    <lineage>
        <taxon>unclassified sequences</taxon>
        <taxon>metagenomes</taxon>
        <taxon>ecological metagenomes</taxon>
    </lineage>
</organism>
<comment type="caution">
    <text evidence="2">The sequence shown here is derived from an EMBL/GenBank/DDBJ whole genome shotgun (WGS) entry which is preliminary data.</text>
</comment>
<accession>A0A645JJU7</accession>
<proteinExistence type="predicted"/>
<reference evidence="2" key="1">
    <citation type="submission" date="2019-08" db="EMBL/GenBank/DDBJ databases">
        <authorList>
            <person name="Kucharzyk K."/>
            <person name="Murdoch R.W."/>
            <person name="Higgins S."/>
            <person name="Loffler F."/>
        </authorList>
    </citation>
    <scope>NUCLEOTIDE SEQUENCE</scope>
</reference>
<dbReference type="AlphaFoldDB" id="A0A645JJU7"/>
<sequence>MRHCKHQRITRGRLLATRQGTGCMQTADQIRRRSLEGLARRRQPGRVGTSIDHRHPKPGLKCADPARERRLGDMALLGRARKAAGLGETEEILQPFEFHRRSFR</sequence>
<dbReference type="EMBL" id="VSSQ01136093">
    <property type="protein sequence ID" value="MPN60604.1"/>
    <property type="molecule type" value="Genomic_DNA"/>
</dbReference>
<gene>
    <name evidence="2" type="ORF">SDC9_208333</name>
</gene>
<evidence type="ECO:0000313" key="2">
    <source>
        <dbReference type="EMBL" id="MPN60604.1"/>
    </source>
</evidence>